<comment type="caution">
    <text evidence="8">The sequence shown here is derived from an EMBL/GenBank/DDBJ whole genome shotgun (WGS) entry which is preliminary data.</text>
</comment>
<proteinExistence type="predicted"/>
<evidence type="ECO:0000256" key="3">
    <source>
        <dbReference type="ARBA" id="ARBA00022692"/>
    </source>
</evidence>
<evidence type="ECO:0000256" key="4">
    <source>
        <dbReference type="ARBA" id="ARBA00022989"/>
    </source>
</evidence>
<name>A0ABV3P1A0_9ACTN</name>
<dbReference type="Pfam" id="PF13396">
    <property type="entry name" value="PLDc_N"/>
    <property type="match status" value="1"/>
</dbReference>
<keyword evidence="3 6" id="KW-0812">Transmembrane</keyword>
<dbReference type="InterPro" id="IPR027379">
    <property type="entry name" value="CLS_N"/>
</dbReference>
<keyword evidence="5 6" id="KW-0472">Membrane</keyword>
<evidence type="ECO:0000313" key="9">
    <source>
        <dbReference type="Proteomes" id="UP001555826"/>
    </source>
</evidence>
<dbReference type="EMBL" id="JBFNQN010000001">
    <property type="protein sequence ID" value="MEW9263392.1"/>
    <property type="molecule type" value="Genomic_DNA"/>
</dbReference>
<feature type="transmembrane region" description="Helical" evidence="6">
    <location>
        <begin position="37"/>
        <end position="55"/>
    </location>
</feature>
<evidence type="ECO:0000256" key="2">
    <source>
        <dbReference type="ARBA" id="ARBA00022475"/>
    </source>
</evidence>
<keyword evidence="2" id="KW-1003">Cell membrane</keyword>
<organism evidence="8 9">
    <name type="scientific">Kineococcus endophyticus</name>
    <dbReference type="NCBI Taxonomy" id="1181883"/>
    <lineage>
        <taxon>Bacteria</taxon>
        <taxon>Bacillati</taxon>
        <taxon>Actinomycetota</taxon>
        <taxon>Actinomycetes</taxon>
        <taxon>Kineosporiales</taxon>
        <taxon>Kineosporiaceae</taxon>
        <taxon>Kineococcus</taxon>
    </lineage>
</organism>
<reference evidence="8 9" key="1">
    <citation type="submission" date="2024-07" db="EMBL/GenBank/DDBJ databases">
        <authorList>
            <person name="Thanompreechachai J."/>
            <person name="Duangmal K."/>
        </authorList>
    </citation>
    <scope>NUCLEOTIDE SEQUENCE [LARGE SCALE GENOMIC DNA]</scope>
    <source>
        <strain evidence="8 9">KCTC 19886</strain>
    </source>
</reference>
<evidence type="ECO:0000256" key="5">
    <source>
        <dbReference type="ARBA" id="ARBA00023136"/>
    </source>
</evidence>
<keyword evidence="9" id="KW-1185">Reference proteome</keyword>
<accession>A0ABV3P1A0</accession>
<evidence type="ECO:0000256" key="6">
    <source>
        <dbReference type="SAM" id="Phobius"/>
    </source>
</evidence>
<evidence type="ECO:0000313" key="8">
    <source>
        <dbReference type="EMBL" id="MEW9263392.1"/>
    </source>
</evidence>
<evidence type="ECO:0000259" key="7">
    <source>
        <dbReference type="Pfam" id="PF13396"/>
    </source>
</evidence>
<dbReference type="RefSeq" id="WP_367635979.1">
    <property type="nucleotide sequence ID" value="NZ_JBFNQN010000001.1"/>
</dbReference>
<keyword evidence="4 6" id="KW-1133">Transmembrane helix</keyword>
<gene>
    <name evidence="8" type="ORF">AB1207_01405</name>
</gene>
<dbReference type="Proteomes" id="UP001555826">
    <property type="component" value="Unassembled WGS sequence"/>
</dbReference>
<protein>
    <submittedName>
        <fullName evidence="8">PLDc N-terminal domain-containing protein</fullName>
    </submittedName>
</protein>
<sequence>MIRYLPVVVELVLLVFCLVDCVQTPADRVRNLPKLVWVLLIVVLPVVGGIAWLVAGRPQRVTHRPEVWYSSTPGFPEHERPAGWAGAERGRVDRRVAEEQARVDAEFDAAVRRARARNQPTGDAPEA</sequence>
<evidence type="ECO:0000256" key="1">
    <source>
        <dbReference type="ARBA" id="ARBA00004651"/>
    </source>
</evidence>
<comment type="subcellular location">
    <subcellularLocation>
        <location evidence="1">Cell membrane</location>
        <topology evidence="1">Multi-pass membrane protein</topology>
    </subcellularLocation>
</comment>
<feature type="domain" description="Cardiolipin synthase N-terminal" evidence="7">
    <location>
        <begin position="12"/>
        <end position="57"/>
    </location>
</feature>